<dbReference type="InterPro" id="IPR000843">
    <property type="entry name" value="HTH_LacI"/>
</dbReference>
<dbReference type="Proteomes" id="UP001262410">
    <property type="component" value="Unassembled WGS sequence"/>
</dbReference>
<evidence type="ECO:0000256" key="2">
    <source>
        <dbReference type="ARBA" id="ARBA00023125"/>
    </source>
</evidence>
<protein>
    <submittedName>
        <fullName evidence="5">LacI family transcriptional regulator</fullName>
    </submittedName>
</protein>
<dbReference type="SUPFAM" id="SSF53822">
    <property type="entry name" value="Periplasmic binding protein-like I"/>
    <property type="match status" value="1"/>
</dbReference>
<dbReference type="PROSITE" id="PS50932">
    <property type="entry name" value="HTH_LACI_2"/>
    <property type="match status" value="1"/>
</dbReference>
<evidence type="ECO:0000256" key="3">
    <source>
        <dbReference type="ARBA" id="ARBA00023163"/>
    </source>
</evidence>
<gene>
    <name evidence="5" type="ORF">E9232_005906</name>
</gene>
<dbReference type="SUPFAM" id="SSF47413">
    <property type="entry name" value="lambda repressor-like DNA-binding domains"/>
    <property type="match status" value="1"/>
</dbReference>
<dbReference type="RefSeq" id="WP_309800267.1">
    <property type="nucleotide sequence ID" value="NZ_JAVDPW010000011.1"/>
</dbReference>
<dbReference type="Gene3D" id="1.10.260.40">
    <property type="entry name" value="lambda repressor-like DNA-binding domains"/>
    <property type="match status" value="1"/>
</dbReference>
<keyword evidence="6" id="KW-1185">Reference proteome</keyword>
<evidence type="ECO:0000259" key="4">
    <source>
        <dbReference type="PROSITE" id="PS50932"/>
    </source>
</evidence>
<keyword evidence="3" id="KW-0804">Transcription</keyword>
<feature type="domain" description="HTH lacI-type" evidence="4">
    <location>
        <begin position="9"/>
        <end position="63"/>
    </location>
</feature>
<dbReference type="EMBL" id="JAVDPW010000011">
    <property type="protein sequence ID" value="MDR6293356.1"/>
    <property type="molecule type" value="Genomic_DNA"/>
</dbReference>
<accession>A0ABU1JXL5</accession>
<keyword evidence="2" id="KW-0238">DNA-binding</keyword>
<dbReference type="PROSITE" id="PS00356">
    <property type="entry name" value="HTH_LACI_1"/>
    <property type="match status" value="1"/>
</dbReference>
<dbReference type="CDD" id="cd06267">
    <property type="entry name" value="PBP1_LacI_sugar_binding-like"/>
    <property type="match status" value="1"/>
</dbReference>
<dbReference type="SMART" id="SM00354">
    <property type="entry name" value="HTH_LACI"/>
    <property type="match status" value="1"/>
</dbReference>
<dbReference type="Pfam" id="PF13377">
    <property type="entry name" value="Peripla_BP_3"/>
    <property type="match status" value="1"/>
</dbReference>
<dbReference type="Gene3D" id="3.40.50.2300">
    <property type="match status" value="2"/>
</dbReference>
<evidence type="ECO:0000313" key="6">
    <source>
        <dbReference type="Proteomes" id="UP001262410"/>
    </source>
</evidence>
<dbReference type="Pfam" id="PF00356">
    <property type="entry name" value="LacI"/>
    <property type="match status" value="1"/>
</dbReference>
<dbReference type="InterPro" id="IPR010982">
    <property type="entry name" value="Lambda_DNA-bd_dom_sf"/>
</dbReference>
<reference evidence="5 6" key="1">
    <citation type="submission" date="2023-07" db="EMBL/GenBank/DDBJ databases">
        <title>Sorghum-associated microbial communities from plants grown in Nebraska, USA.</title>
        <authorList>
            <person name="Schachtman D."/>
        </authorList>
    </citation>
    <scope>NUCLEOTIDE SEQUENCE [LARGE SCALE GENOMIC DNA]</scope>
    <source>
        <strain evidence="5 6">584</strain>
    </source>
</reference>
<dbReference type="CDD" id="cd01392">
    <property type="entry name" value="HTH_LacI"/>
    <property type="match status" value="1"/>
</dbReference>
<evidence type="ECO:0000313" key="5">
    <source>
        <dbReference type="EMBL" id="MDR6293356.1"/>
    </source>
</evidence>
<proteinExistence type="predicted"/>
<dbReference type="PANTHER" id="PTHR30146">
    <property type="entry name" value="LACI-RELATED TRANSCRIPTIONAL REPRESSOR"/>
    <property type="match status" value="1"/>
</dbReference>
<name>A0ABU1JXL5_9PROT</name>
<keyword evidence="1" id="KW-0805">Transcription regulation</keyword>
<organism evidence="5 6">
    <name type="scientific">Inquilinus ginsengisoli</name>
    <dbReference type="NCBI Taxonomy" id="363840"/>
    <lineage>
        <taxon>Bacteria</taxon>
        <taxon>Pseudomonadati</taxon>
        <taxon>Pseudomonadota</taxon>
        <taxon>Alphaproteobacteria</taxon>
        <taxon>Rhodospirillales</taxon>
        <taxon>Rhodospirillaceae</taxon>
        <taxon>Inquilinus</taxon>
    </lineage>
</organism>
<sequence>MNGKRDRQPTIIDVARLSGVSKTTVARVLSGIGAVHAETRRRVEEAVQQSGYERNHLAFGLRTGRSRTLGLVIPDISNPFWADLARGAQDKAEAEKRSLLIFSSDWDAERERRHLQVLRQARVDGIILNPATDDSGLLRQTEAPVVVIGSSGERFPEYSSVRSDVAQGVRLALDHLIAAGHRHIGLVNGRDRRVARTRFVTEAQAHWQRHGFDASALPMDEGDYTVESGQAAMTRLVEREGGRMTAVFAANDMMAVGAILAARAAGLACPRDISIMGMDGVEAGSFTDPGLTTVDKPRYDMGVEATRLLLAEIDGAGDIVRTVLPCRVVERASVAAPRRSVSPARKKSA</sequence>
<comment type="caution">
    <text evidence="5">The sequence shown here is derived from an EMBL/GenBank/DDBJ whole genome shotgun (WGS) entry which is preliminary data.</text>
</comment>
<dbReference type="PANTHER" id="PTHR30146:SF109">
    <property type="entry name" value="HTH-TYPE TRANSCRIPTIONAL REGULATOR GALS"/>
    <property type="match status" value="1"/>
</dbReference>
<evidence type="ECO:0000256" key="1">
    <source>
        <dbReference type="ARBA" id="ARBA00023015"/>
    </source>
</evidence>
<dbReference type="InterPro" id="IPR028082">
    <property type="entry name" value="Peripla_BP_I"/>
</dbReference>
<dbReference type="InterPro" id="IPR046335">
    <property type="entry name" value="LacI/GalR-like_sensor"/>
</dbReference>